<feature type="signal peptide" evidence="1">
    <location>
        <begin position="1"/>
        <end position="27"/>
    </location>
</feature>
<gene>
    <name evidence="2" type="ORF">Pro02_15570</name>
</gene>
<comment type="caution">
    <text evidence="2">The sequence shown here is derived from an EMBL/GenBank/DDBJ whole genome shotgun (WGS) entry which is preliminary data.</text>
</comment>
<evidence type="ECO:0000313" key="3">
    <source>
        <dbReference type="Proteomes" id="UP000655044"/>
    </source>
</evidence>
<evidence type="ECO:0008006" key="4">
    <source>
        <dbReference type="Google" id="ProtNLM"/>
    </source>
</evidence>
<keyword evidence="1" id="KW-0732">Signal</keyword>
<evidence type="ECO:0000313" key="2">
    <source>
        <dbReference type="EMBL" id="GIH83149.1"/>
    </source>
</evidence>
<reference evidence="2" key="1">
    <citation type="submission" date="2021-01" db="EMBL/GenBank/DDBJ databases">
        <title>Whole genome shotgun sequence of Planobispora rosea NBRC 15558.</title>
        <authorList>
            <person name="Komaki H."/>
            <person name="Tamura T."/>
        </authorList>
    </citation>
    <scope>NUCLEOTIDE SEQUENCE</scope>
    <source>
        <strain evidence="2">NBRC 15558</strain>
    </source>
</reference>
<name>A0A8J3WAU1_PLARO</name>
<dbReference type="Proteomes" id="UP000655044">
    <property type="component" value="Unassembled WGS sequence"/>
</dbReference>
<dbReference type="InterPro" id="IPR006311">
    <property type="entry name" value="TAT_signal"/>
</dbReference>
<feature type="chain" id="PRO_5039720179" description="Tat pathway signal protein" evidence="1">
    <location>
        <begin position="28"/>
        <end position="221"/>
    </location>
</feature>
<dbReference type="EMBL" id="BOOI01000012">
    <property type="protein sequence ID" value="GIH83149.1"/>
    <property type="molecule type" value="Genomic_DNA"/>
</dbReference>
<sequence>MSRRLVLGGAAAAASAALLFPSAPASAQAAAPVPAPAQASATAPTPAKVSGKLFDAWVRRDRHAAAKVATPSAVKAVFSYVYRDPDKFAGCSGNVCRFVHTSVNVPGGLDGFAMVVSGSKVTKVYRSRHFTKPSTAAKHLFAAWKRNDRYQGLEAARTGVANKLFRVKYDPKGVAHTFQGCSSEPKGYSCAYSYEGGAMFMHVRGSKTTGYEVRSISYIAD</sequence>
<organism evidence="2 3">
    <name type="scientific">Planobispora rosea</name>
    <dbReference type="NCBI Taxonomy" id="35762"/>
    <lineage>
        <taxon>Bacteria</taxon>
        <taxon>Bacillati</taxon>
        <taxon>Actinomycetota</taxon>
        <taxon>Actinomycetes</taxon>
        <taxon>Streptosporangiales</taxon>
        <taxon>Streptosporangiaceae</taxon>
        <taxon>Planobispora</taxon>
    </lineage>
</organism>
<proteinExistence type="predicted"/>
<dbReference type="AlphaFoldDB" id="A0A8J3WAU1"/>
<evidence type="ECO:0000256" key="1">
    <source>
        <dbReference type="SAM" id="SignalP"/>
    </source>
</evidence>
<protein>
    <recommendedName>
        <fullName evidence="4">Tat pathway signal protein</fullName>
    </recommendedName>
</protein>
<keyword evidence="3" id="KW-1185">Reference proteome</keyword>
<dbReference type="RefSeq" id="WP_189242338.1">
    <property type="nucleotide sequence ID" value="NZ_BMQP01000013.1"/>
</dbReference>
<dbReference type="PROSITE" id="PS51318">
    <property type="entry name" value="TAT"/>
    <property type="match status" value="1"/>
</dbReference>
<accession>A0A8J3WAU1</accession>